<evidence type="ECO:0000313" key="1">
    <source>
        <dbReference type="EMBL" id="KEQ17533.1"/>
    </source>
</evidence>
<gene>
    <name evidence="1" type="ORF">GZ78_17440</name>
</gene>
<dbReference type="Proteomes" id="UP000028073">
    <property type="component" value="Unassembled WGS sequence"/>
</dbReference>
<protein>
    <recommendedName>
        <fullName evidence="3">Lipoprotein</fullName>
    </recommendedName>
</protein>
<evidence type="ECO:0008006" key="3">
    <source>
        <dbReference type="Google" id="ProtNLM"/>
    </source>
</evidence>
<dbReference type="OrthoDB" id="7867101at2"/>
<reference evidence="1 2" key="1">
    <citation type="submission" date="2014-06" db="EMBL/GenBank/DDBJ databases">
        <title>Whole Genome Sequences of Three Symbiotic Endozoicomonas Bacteria.</title>
        <authorList>
            <person name="Neave M.J."/>
            <person name="Apprill A."/>
            <person name="Voolstra C.R."/>
        </authorList>
    </citation>
    <scope>NUCLEOTIDE SEQUENCE [LARGE SCALE GENOMIC DNA]</scope>
    <source>
        <strain evidence="1 2">DSM 25634</strain>
    </source>
</reference>
<name>A0A081NGG0_9GAMM</name>
<dbReference type="EMBL" id="JOKH01000003">
    <property type="protein sequence ID" value="KEQ17533.1"/>
    <property type="molecule type" value="Genomic_DNA"/>
</dbReference>
<proteinExistence type="predicted"/>
<organism evidence="1 2">
    <name type="scientific">Endozoicomonas numazuensis</name>
    <dbReference type="NCBI Taxonomy" id="1137799"/>
    <lineage>
        <taxon>Bacteria</taxon>
        <taxon>Pseudomonadati</taxon>
        <taxon>Pseudomonadota</taxon>
        <taxon>Gammaproteobacteria</taxon>
        <taxon>Oceanospirillales</taxon>
        <taxon>Endozoicomonadaceae</taxon>
        <taxon>Endozoicomonas</taxon>
    </lineage>
</organism>
<accession>A0A081NGG0</accession>
<dbReference type="AlphaFoldDB" id="A0A081NGG0"/>
<comment type="caution">
    <text evidence="1">The sequence shown here is derived from an EMBL/GenBank/DDBJ whole genome shotgun (WGS) entry which is preliminary data.</text>
</comment>
<dbReference type="PROSITE" id="PS51257">
    <property type="entry name" value="PROKAR_LIPOPROTEIN"/>
    <property type="match status" value="1"/>
</dbReference>
<keyword evidence="2" id="KW-1185">Reference proteome</keyword>
<evidence type="ECO:0000313" key="2">
    <source>
        <dbReference type="Proteomes" id="UP000028073"/>
    </source>
</evidence>
<dbReference type="RefSeq" id="WP_034837905.1">
    <property type="nucleotide sequence ID" value="NZ_JOKH01000003.1"/>
</dbReference>
<sequence>MNKISKLSALLLMMFLAGCTEHQTREYSERVQAPSVEDAGGEELAIVSGVITEKMQKGKDGSVWQFIANDGKEYAVVISIPNLGPKHSENIDVIKPGAKVRIIGDSFMMGDERRLIATEIVVIH</sequence>
<dbReference type="STRING" id="1137799.GZ78_17440"/>